<evidence type="ECO:0000256" key="5">
    <source>
        <dbReference type="ARBA" id="ARBA00023136"/>
    </source>
</evidence>
<name>A0AAU0F2Z5_9FLAO</name>
<evidence type="ECO:0000256" key="3">
    <source>
        <dbReference type="ARBA" id="ARBA00022452"/>
    </source>
</evidence>
<sequence length="978" mass="107944">MNVNLKVLGVGALFFLGGAAVTAQKRDTATKTKDIEEVVVVAFGKQKKEAIVGSVVTVDSKVIEKQQATSVVSALQGTTSGVNIITSGGQPGNNPSIYIRGIGSINASTQPLIIVDGSPYNGNINNIPQDQVESLTVLKDAGSTALYGSRAANGVIVITTKKGRLNTGPQINVTSMVGVGMPAVELHKTLGAEDYMKYSWQALKNSYQYGDQLSAADASLKASNNLISTLGYNPYNVATPIDVNGNVVSGAKLLWDTDWQKYLINRSPFKQEHRFNISGGDSKTTYFLGADYLNMEGAVKTSNFERVGVRLNVESKPKSWLNVGMNGAFTSSYQSNPNQSGSTYTSGIQWIYNVPNIYPLYMRDDKGNLILDGFGQPQYDYGANASAGRTVNAARPLFENENAIGALYNNRNIVKRSNFTINGFAEAFFTKNFSLRSQLSYEQYMVDENSYSHYALGAAQSVKGRVSQTRALGKTLNFWNSLNWNKKIGDHSIGLQGIFEAYQFTYDPLSAQGTGFLPNVYVLNGATTPESVGGYVSQERLARYLGRATYNFRNKYFLEGSFSKDGSSRFSPETRWGSFYSVGGSWVISNEEFLRGNETINNLKLRASYGELGNNQTTSYFPYLTLFNTGWNQLGQTGVLLGSVTDYNLTWETTATTTVGLDFGLFKNRINGSVEYFQRESLDLIYAKPLPGSTGNTSITTNIGSIKNYGWELNLNSINIRKPNFEWTTNFNISTTKNVITELTQKSFQNGTKRWEVGRSLYDFYIPEWAGVDPTTGMGTWYVNELDENGVATGNRITTTDYTLANQESNKRYVGSSLPDFTGGLTNYFRVGSLDLNILFNYSFGSYIYDSIYAGLMSGFSRPGYQQSVDVKNAWQQPGDVSAVPINYQTQNNNNGTSTRFLFKNDYIRLKSLTVGYNVNGNLLESVGVNQLRIFLQGDNLWTWQSHKGIDPEQSVAGTTDNRSYNMKNFSLGVTVRF</sequence>
<proteinExistence type="inferred from homology"/>
<dbReference type="EMBL" id="CP136426">
    <property type="protein sequence ID" value="WOC52471.1"/>
    <property type="molecule type" value="Genomic_DNA"/>
</dbReference>
<evidence type="ECO:0000256" key="4">
    <source>
        <dbReference type="ARBA" id="ARBA00022692"/>
    </source>
</evidence>
<dbReference type="PROSITE" id="PS52016">
    <property type="entry name" value="TONB_DEPENDENT_REC_3"/>
    <property type="match status" value="1"/>
</dbReference>
<keyword evidence="4 7" id="KW-0812">Transmembrane</keyword>
<dbReference type="Proteomes" id="UP001432059">
    <property type="component" value="Chromosome"/>
</dbReference>
<dbReference type="InterPro" id="IPR023996">
    <property type="entry name" value="TonB-dep_OMP_SusC/RagA"/>
</dbReference>
<dbReference type="Pfam" id="PF07715">
    <property type="entry name" value="Plug"/>
    <property type="match status" value="1"/>
</dbReference>
<evidence type="ECO:0000259" key="8">
    <source>
        <dbReference type="Pfam" id="PF07715"/>
    </source>
</evidence>
<dbReference type="NCBIfam" id="TIGR04057">
    <property type="entry name" value="SusC_RagA_signa"/>
    <property type="match status" value="1"/>
</dbReference>
<dbReference type="Gene3D" id="2.170.130.10">
    <property type="entry name" value="TonB-dependent receptor, plug domain"/>
    <property type="match status" value="1"/>
</dbReference>
<keyword evidence="3 7" id="KW-1134">Transmembrane beta strand</keyword>
<comment type="subcellular location">
    <subcellularLocation>
        <location evidence="1 7">Cell outer membrane</location>
        <topology evidence="1 7">Multi-pass membrane protein</topology>
    </subcellularLocation>
</comment>
<dbReference type="InterPro" id="IPR037066">
    <property type="entry name" value="Plug_dom_sf"/>
</dbReference>
<dbReference type="KEGG" id="bpor:BPO_1824"/>
<feature type="domain" description="TonB-dependent receptor plug" evidence="8">
    <location>
        <begin position="48"/>
        <end position="155"/>
    </location>
</feature>
<keyword evidence="6 7" id="KW-0998">Cell outer membrane</keyword>
<evidence type="ECO:0000256" key="1">
    <source>
        <dbReference type="ARBA" id="ARBA00004571"/>
    </source>
</evidence>
<dbReference type="InterPro" id="IPR023997">
    <property type="entry name" value="TonB-dep_OMP_SusC/RagA_CS"/>
</dbReference>
<gene>
    <name evidence="9" type="ORF">BPO_1824</name>
</gene>
<dbReference type="AlphaFoldDB" id="A0AAU0F2Z5"/>
<dbReference type="NCBIfam" id="TIGR04056">
    <property type="entry name" value="OMP_RagA_SusC"/>
    <property type="match status" value="1"/>
</dbReference>
<dbReference type="InterPro" id="IPR036942">
    <property type="entry name" value="Beta-barrel_TonB_sf"/>
</dbReference>
<evidence type="ECO:0000256" key="2">
    <source>
        <dbReference type="ARBA" id="ARBA00022448"/>
    </source>
</evidence>
<dbReference type="Gene3D" id="2.40.170.20">
    <property type="entry name" value="TonB-dependent receptor, beta-barrel domain"/>
    <property type="match status" value="1"/>
</dbReference>
<dbReference type="GO" id="GO:0009279">
    <property type="term" value="C:cell outer membrane"/>
    <property type="evidence" value="ECO:0007669"/>
    <property type="project" value="UniProtKB-SubCell"/>
</dbReference>
<protein>
    <submittedName>
        <fullName evidence="9">TonB-linked outer membrane protein, SusC/RagA family</fullName>
    </submittedName>
</protein>
<comment type="similarity">
    <text evidence="7">Belongs to the TonB-dependent receptor family.</text>
</comment>
<dbReference type="InterPro" id="IPR012910">
    <property type="entry name" value="Plug_dom"/>
</dbReference>
<keyword evidence="2 7" id="KW-0813">Transport</keyword>
<evidence type="ECO:0000256" key="7">
    <source>
        <dbReference type="PROSITE-ProRule" id="PRU01360"/>
    </source>
</evidence>
<dbReference type="SUPFAM" id="SSF56935">
    <property type="entry name" value="Porins"/>
    <property type="match status" value="1"/>
</dbReference>
<organism evidence="9 10">
    <name type="scientific">Bergeyella porcorum</name>
    <dbReference type="NCBI Taxonomy" id="1735111"/>
    <lineage>
        <taxon>Bacteria</taxon>
        <taxon>Pseudomonadati</taxon>
        <taxon>Bacteroidota</taxon>
        <taxon>Flavobacteriia</taxon>
        <taxon>Flavobacteriales</taxon>
        <taxon>Weeksellaceae</taxon>
        <taxon>Bergeyella</taxon>
    </lineage>
</organism>
<reference evidence="9" key="1">
    <citation type="submission" date="2023-10" db="EMBL/GenBank/DDBJ databases">
        <title>Characterization and whole genome sequencing of a novel strain of Bergeyella porcorum QD2021 isolated from pig.</title>
        <authorList>
            <person name="Liu G."/>
            <person name="Chen C."/>
            <person name="Han X."/>
        </authorList>
    </citation>
    <scope>NUCLEOTIDE SEQUENCE</scope>
    <source>
        <strain evidence="9">QD2021</strain>
    </source>
</reference>
<accession>A0AAU0F2Z5</accession>
<evidence type="ECO:0000313" key="10">
    <source>
        <dbReference type="Proteomes" id="UP001432059"/>
    </source>
</evidence>
<dbReference type="InterPro" id="IPR039426">
    <property type="entry name" value="TonB-dep_rcpt-like"/>
</dbReference>
<keyword evidence="10" id="KW-1185">Reference proteome</keyword>
<evidence type="ECO:0000313" key="9">
    <source>
        <dbReference type="EMBL" id="WOC52471.1"/>
    </source>
</evidence>
<evidence type="ECO:0000256" key="6">
    <source>
        <dbReference type="ARBA" id="ARBA00023237"/>
    </source>
</evidence>
<keyword evidence="5 7" id="KW-0472">Membrane</keyword>